<proteinExistence type="predicted"/>
<evidence type="ECO:0000313" key="2">
    <source>
        <dbReference type="Proteomes" id="UP001162131"/>
    </source>
</evidence>
<reference evidence="1" key="1">
    <citation type="submission" date="2021-09" db="EMBL/GenBank/DDBJ databases">
        <authorList>
            <consortium name="AG Swart"/>
            <person name="Singh M."/>
            <person name="Singh A."/>
            <person name="Seah K."/>
            <person name="Emmerich C."/>
        </authorList>
    </citation>
    <scope>NUCLEOTIDE SEQUENCE</scope>
    <source>
        <strain evidence="1">ATCC30299</strain>
    </source>
</reference>
<organism evidence="1 2">
    <name type="scientific">Blepharisma stoltei</name>
    <dbReference type="NCBI Taxonomy" id="1481888"/>
    <lineage>
        <taxon>Eukaryota</taxon>
        <taxon>Sar</taxon>
        <taxon>Alveolata</taxon>
        <taxon>Ciliophora</taxon>
        <taxon>Postciliodesmatophora</taxon>
        <taxon>Heterotrichea</taxon>
        <taxon>Heterotrichida</taxon>
        <taxon>Blepharismidae</taxon>
        <taxon>Blepharisma</taxon>
    </lineage>
</organism>
<evidence type="ECO:0000313" key="1">
    <source>
        <dbReference type="EMBL" id="CAG9322773.1"/>
    </source>
</evidence>
<name>A0AAU9JEJ6_9CILI</name>
<gene>
    <name evidence="1" type="ORF">BSTOLATCC_MIC31889</name>
</gene>
<dbReference type="AlphaFoldDB" id="A0AAU9JEJ6"/>
<keyword evidence="2" id="KW-1185">Reference proteome</keyword>
<dbReference type="EMBL" id="CAJZBQ010000032">
    <property type="protein sequence ID" value="CAG9322773.1"/>
    <property type="molecule type" value="Genomic_DNA"/>
</dbReference>
<evidence type="ECO:0008006" key="3">
    <source>
        <dbReference type="Google" id="ProtNLM"/>
    </source>
</evidence>
<accession>A0AAU9JEJ6</accession>
<dbReference type="Proteomes" id="UP001162131">
    <property type="component" value="Unassembled WGS sequence"/>
</dbReference>
<sequence>MSNSLPLVKSGGKEISDWEFGLFDCCKNPMMFIWAICIPFGGDCMQAAIAQTAEPENKNAACVACFCSLALCCYGSVYNTHRLAKNLGLKDNIFTSLLGAIFCDPCGTTQEWMETMNRVKGSHTITFADYSRDRRNK</sequence>
<comment type="caution">
    <text evidence="1">The sequence shown here is derived from an EMBL/GenBank/DDBJ whole genome shotgun (WGS) entry which is preliminary data.</text>
</comment>
<protein>
    <recommendedName>
        <fullName evidence="3">PLAC8 family protein</fullName>
    </recommendedName>
</protein>